<feature type="region of interest" description="Disordered" evidence="10">
    <location>
        <begin position="207"/>
        <end position="255"/>
    </location>
</feature>
<dbReference type="GO" id="GO:0005654">
    <property type="term" value="C:nucleoplasm"/>
    <property type="evidence" value="ECO:0007669"/>
    <property type="project" value="TreeGrafter"/>
</dbReference>
<dbReference type="PRINTS" id="PR00024">
    <property type="entry name" value="HOMEOBOX"/>
</dbReference>
<dbReference type="InterPro" id="IPR017970">
    <property type="entry name" value="Homeobox_CS"/>
</dbReference>
<evidence type="ECO:0000256" key="4">
    <source>
        <dbReference type="ARBA" id="ARBA00023125"/>
    </source>
</evidence>
<dbReference type="EMBL" id="KL363187">
    <property type="protein sequence ID" value="KFD57690.1"/>
    <property type="molecule type" value="Genomic_DNA"/>
</dbReference>
<keyword evidence="6 7" id="KW-0539">Nucleus</keyword>
<dbReference type="PROSITE" id="PS00032">
    <property type="entry name" value="ANTENNAPEDIA"/>
    <property type="match status" value="1"/>
</dbReference>
<evidence type="ECO:0000256" key="10">
    <source>
        <dbReference type="SAM" id="MobiDB-lite"/>
    </source>
</evidence>
<dbReference type="InterPro" id="IPR009057">
    <property type="entry name" value="Homeodomain-like_sf"/>
</dbReference>
<sequence length="403" mass="43578">MNTLIAVTNQMLDPKLAVHNDCCINGYNTDARYSTSTASSIAANDGASSVSSGDALYHQLYSTQSSQLRYQSSGTAQPNQGQQLATFGSQLSLQQERHHQSQPLNATGEIISTSQGSCHYLGQRFFGFNNPGTAGSQGKLLRGGTTGYLSRETIPCEDLNAANDGHSSLNTEQSTLYDNDWALCSAGEPSQKQSQRPVVATDVLKPTTASSAQQLVEEDDGSSNESSEENVGSESATAPSGTPEQAAGSSGSSSSAQIYPWMKRFHATKVTGGSEGKRQRTAYTRSQVLELEKEFHFNRYLTRRRRIEIAQTLGLSERQVKIWFQNRRMKLKKDQKSHHTAPSYGQAGSAIINPLQMGPLAAAAMQHVGRSTGSYLFNVPYDITGNMSSSCGSINGPKLFLHE</sequence>
<dbReference type="AlphaFoldDB" id="A0A085MKE4"/>
<evidence type="ECO:0000256" key="7">
    <source>
        <dbReference type="PROSITE-ProRule" id="PRU00108"/>
    </source>
</evidence>
<protein>
    <recommendedName>
        <fullName evidence="11">Homeobox domain-containing protein</fullName>
    </recommendedName>
</protein>
<feature type="domain" description="Homeobox" evidence="11">
    <location>
        <begin position="274"/>
        <end position="334"/>
    </location>
</feature>
<evidence type="ECO:0000256" key="9">
    <source>
        <dbReference type="RuleBase" id="RU004442"/>
    </source>
</evidence>
<dbReference type="GO" id="GO:0000978">
    <property type="term" value="F:RNA polymerase II cis-regulatory region sequence-specific DNA binding"/>
    <property type="evidence" value="ECO:0007669"/>
    <property type="project" value="TreeGrafter"/>
</dbReference>
<comment type="subcellular location">
    <subcellularLocation>
        <location evidence="2 7 8">Nucleus</location>
    </subcellularLocation>
</comment>
<accession>A0A085MKE4</accession>
<evidence type="ECO:0000313" key="12">
    <source>
        <dbReference type="EMBL" id="KFD57690.1"/>
    </source>
</evidence>
<evidence type="ECO:0000259" key="11">
    <source>
        <dbReference type="PROSITE" id="PS50071"/>
    </source>
</evidence>
<organism evidence="12 13">
    <name type="scientific">Trichuris suis</name>
    <name type="common">pig whipworm</name>
    <dbReference type="NCBI Taxonomy" id="68888"/>
    <lineage>
        <taxon>Eukaryota</taxon>
        <taxon>Metazoa</taxon>
        <taxon>Ecdysozoa</taxon>
        <taxon>Nematoda</taxon>
        <taxon>Enoplea</taxon>
        <taxon>Dorylaimia</taxon>
        <taxon>Trichinellida</taxon>
        <taxon>Trichuridae</taxon>
        <taxon>Trichuris</taxon>
    </lineage>
</organism>
<evidence type="ECO:0000256" key="5">
    <source>
        <dbReference type="ARBA" id="ARBA00023155"/>
    </source>
</evidence>
<keyword evidence="5 7" id="KW-0371">Homeobox</keyword>
<name>A0A085MKE4_9BILA</name>
<keyword evidence="4 7" id="KW-0238">DNA-binding</keyword>
<dbReference type="GO" id="GO:0045944">
    <property type="term" value="P:positive regulation of transcription by RNA polymerase II"/>
    <property type="evidence" value="ECO:0007669"/>
    <property type="project" value="TreeGrafter"/>
</dbReference>
<dbReference type="GO" id="GO:0009952">
    <property type="term" value="P:anterior/posterior pattern specification"/>
    <property type="evidence" value="ECO:0007669"/>
    <property type="project" value="TreeGrafter"/>
</dbReference>
<dbReference type="Proteomes" id="UP000030764">
    <property type="component" value="Unassembled WGS sequence"/>
</dbReference>
<dbReference type="PROSITE" id="PS00027">
    <property type="entry name" value="HOMEOBOX_1"/>
    <property type="match status" value="1"/>
</dbReference>
<dbReference type="InterPro" id="IPR050609">
    <property type="entry name" value="Antp_homeobox_Deformed_sf"/>
</dbReference>
<feature type="compositionally biased region" description="Low complexity" evidence="10">
    <location>
        <begin position="246"/>
        <end position="255"/>
    </location>
</feature>
<dbReference type="PROSITE" id="PS50071">
    <property type="entry name" value="HOMEOBOX_2"/>
    <property type="match status" value="1"/>
</dbReference>
<dbReference type="PANTHER" id="PTHR45771:SF13">
    <property type="entry name" value="HOMEOBOX C5"/>
    <property type="match status" value="1"/>
</dbReference>
<dbReference type="Pfam" id="PF00046">
    <property type="entry name" value="Homeodomain"/>
    <property type="match status" value="1"/>
</dbReference>
<dbReference type="InterPro" id="IPR001356">
    <property type="entry name" value="HD"/>
</dbReference>
<evidence type="ECO:0000256" key="1">
    <source>
        <dbReference type="ARBA" id="ARBA00003263"/>
    </source>
</evidence>
<reference evidence="12 13" key="1">
    <citation type="journal article" date="2014" name="Nat. Genet.">
        <title>Genome and transcriptome of the porcine whipworm Trichuris suis.</title>
        <authorList>
            <person name="Jex A.R."/>
            <person name="Nejsum P."/>
            <person name="Schwarz E.M."/>
            <person name="Hu L."/>
            <person name="Young N.D."/>
            <person name="Hall R.S."/>
            <person name="Korhonen P.K."/>
            <person name="Liao S."/>
            <person name="Thamsborg S."/>
            <person name="Xia J."/>
            <person name="Xu P."/>
            <person name="Wang S."/>
            <person name="Scheerlinck J.P."/>
            <person name="Hofmann A."/>
            <person name="Sternberg P.W."/>
            <person name="Wang J."/>
            <person name="Gasser R.B."/>
        </authorList>
    </citation>
    <scope>NUCLEOTIDE SEQUENCE [LARGE SCALE GENOMIC DNA]</scope>
    <source>
        <strain evidence="12">DCEP-RM93M</strain>
    </source>
</reference>
<comment type="similarity">
    <text evidence="9">Belongs to the Antp homeobox family.</text>
</comment>
<dbReference type="PANTHER" id="PTHR45771">
    <property type="entry name" value="HOMEOTIC PROTEIN DEFORMED"/>
    <property type="match status" value="1"/>
</dbReference>
<feature type="DNA-binding region" description="Homeobox" evidence="7">
    <location>
        <begin position="276"/>
        <end position="335"/>
    </location>
</feature>
<dbReference type="GO" id="GO:0000981">
    <property type="term" value="F:DNA-binding transcription factor activity, RNA polymerase II-specific"/>
    <property type="evidence" value="ECO:0007669"/>
    <property type="project" value="InterPro"/>
</dbReference>
<keyword evidence="13" id="KW-1185">Reference proteome</keyword>
<dbReference type="Gene3D" id="1.10.10.60">
    <property type="entry name" value="Homeodomain-like"/>
    <property type="match status" value="1"/>
</dbReference>
<dbReference type="SMART" id="SM00389">
    <property type="entry name" value="HOX"/>
    <property type="match status" value="1"/>
</dbReference>
<dbReference type="InterPro" id="IPR017995">
    <property type="entry name" value="Homeobox_antennapedia"/>
</dbReference>
<dbReference type="PRINTS" id="PR00025">
    <property type="entry name" value="ANTENNAPEDIA"/>
</dbReference>
<proteinExistence type="inferred from homology"/>
<dbReference type="InterPro" id="IPR000047">
    <property type="entry name" value="HTH_motif"/>
</dbReference>
<dbReference type="FunFam" id="1.10.10.60:FF:000055">
    <property type="entry name" value="Homeobox protein Hox-A5"/>
    <property type="match status" value="1"/>
</dbReference>
<evidence type="ECO:0000256" key="3">
    <source>
        <dbReference type="ARBA" id="ARBA00022473"/>
    </source>
</evidence>
<comment type="function">
    <text evidence="1">Sequence-specific transcription factor which is part of a developmental regulatory system that provides cells with specific positional identities on the anterior-posterior axis.</text>
</comment>
<dbReference type="SUPFAM" id="SSF46689">
    <property type="entry name" value="Homeodomain-like"/>
    <property type="match status" value="1"/>
</dbReference>
<evidence type="ECO:0000256" key="8">
    <source>
        <dbReference type="RuleBase" id="RU000682"/>
    </source>
</evidence>
<dbReference type="InterPro" id="IPR020479">
    <property type="entry name" value="HD_metazoa"/>
</dbReference>
<keyword evidence="3" id="KW-0217">Developmental protein</keyword>
<dbReference type="PRINTS" id="PR00031">
    <property type="entry name" value="HTHREPRESSR"/>
</dbReference>
<dbReference type="InterPro" id="IPR001827">
    <property type="entry name" value="Homeobox_Antennapedia_CS"/>
</dbReference>
<evidence type="ECO:0000256" key="6">
    <source>
        <dbReference type="ARBA" id="ARBA00023242"/>
    </source>
</evidence>
<gene>
    <name evidence="12" type="ORF">M513_01360</name>
</gene>
<evidence type="ECO:0000313" key="13">
    <source>
        <dbReference type="Proteomes" id="UP000030764"/>
    </source>
</evidence>
<feature type="compositionally biased region" description="Acidic residues" evidence="10">
    <location>
        <begin position="216"/>
        <end position="228"/>
    </location>
</feature>
<dbReference type="CDD" id="cd00086">
    <property type="entry name" value="homeodomain"/>
    <property type="match status" value="1"/>
</dbReference>
<evidence type="ECO:0000256" key="2">
    <source>
        <dbReference type="ARBA" id="ARBA00004123"/>
    </source>
</evidence>